<comment type="caution">
    <text evidence="1">The sequence shown here is derived from an EMBL/GenBank/DDBJ whole genome shotgun (WGS) entry which is preliminary data.</text>
</comment>
<evidence type="ECO:0000313" key="1">
    <source>
        <dbReference type="EMBL" id="KAJ7649898.1"/>
    </source>
</evidence>
<proteinExistence type="predicted"/>
<reference evidence="1" key="1">
    <citation type="submission" date="2023-03" db="EMBL/GenBank/DDBJ databases">
        <title>Massive genome expansion in bonnet fungi (Mycena s.s.) driven by repeated elements and novel gene families across ecological guilds.</title>
        <authorList>
            <consortium name="Lawrence Berkeley National Laboratory"/>
            <person name="Harder C.B."/>
            <person name="Miyauchi S."/>
            <person name="Viragh M."/>
            <person name="Kuo A."/>
            <person name="Thoen E."/>
            <person name="Andreopoulos B."/>
            <person name="Lu D."/>
            <person name="Skrede I."/>
            <person name="Drula E."/>
            <person name="Henrissat B."/>
            <person name="Morin E."/>
            <person name="Kohler A."/>
            <person name="Barry K."/>
            <person name="LaButti K."/>
            <person name="Morin E."/>
            <person name="Salamov A."/>
            <person name="Lipzen A."/>
            <person name="Mereny Z."/>
            <person name="Hegedus B."/>
            <person name="Baldrian P."/>
            <person name="Stursova M."/>
            <person name="Weitz H."/>
            <person name="Taylor A."/>
            <person name="Grigoriev I.V."/>
            <person name="Nagy L.G."/>
            <person name="Martin F."/>
            <person name="Kauserud H."/>
        </authorList>
    </citation>
    <scope>NUCLEOTIDE SEQUENCE</scope>
    <source>
        <strain evidence="1">9284</strain>
    </source>
</reference>
<protein>
    <submittedName>
        <fullName evidence="1">Uncharacterized protein</fullName>
    </submittedName>
</protein>
<dbReference type="AlphaFoldDB" id="A0AAD7CI78"/>
<sequence>MGEYTEIEIYCSQMLRRRRGFPLYVPEPSPNLPAEYQRNGITIGDVGRVTPDGVFDFFFNIYLPAEHPVNAHTPDGFVPLALYDMIDLSRSTVTPGDYVTTPFFHISLTRFPGGAFLFNCFKLTGAILALPDGARREELVNLGAVRQYVVENAENWYRYVNGTRGRELKNGSLYLVTGWEKCKSWGMASFHDIVMPRNELQLTFRPSADMSSGYQYRWQTCPARHKHADPSPVGRDCLNQTVFIRGFSISLGETFWQKFFRGTSMRSITDAQLPNSHGSFVPFGFQGSALSWALNFGGSGGAGGRMHTESDEVILSDLSAASEVPPFKLAAFVTEDFTRSFIQVDWSIAGFYSRYRSIPLPTWSRYFYHT</sequence>
<keyword evidence="2" id="KW-1185">Reference proteome</keyword>
<gene>
    <name evidence="1" type="ORF">FB45DRAFT_731891</name>
</gene>
<dbReference type="Proteomes" id="UP001221142">
    <property type="component" value="Unassembled WGS sequence"/>
</dbReference>
<evidence type="ECO:0000313" key="2">
    <source>
        <dbReference type="Proteomes" id="UP001221142"/>
    </source>
</evidence>
<organism evidence="1 2">
    <name type="scientific">Roridomyces roridus</name>
    <dbReference type="NCBI Taxonomy" id="1738132"/>
    <lineage>
        <taxon>Eukaryota</taxon>
        <taxon>Fungi</taxon>
        <taxon>Dikarya</taxon>
        <taxon>Basidiomycota</taxon>
        <taxon>Agaricomycotina</taxon>
        <taxon>Agaricomycetes</taxon>
        <taxon>Agaricomycetidae</taxon>
        <taxon>Agaricales</taxon>
        <taxon>Marasmiineae</taxon>
        <taxon>Mycenaceae</taxon>
        <taxon>Roridomyces</taxon>
    </lineage>
</organism>
<name>A0AAD7CI78_9AGAR</name>
<dbReference type="EMBL" id="JARKIF010000001">
    <property type="protein sequence ID" value="KAJ7649898.1"/>
    <property type="molecule type" value="Genomic_DNA"/>
</dbReference>
<accession>A0AAD7CI78</accession>